<keyword evidence="3" id="KW-1185">Reference proteome</keyword>
<feature type="transmembrane region" description="Helical" evidence="1">
    <location>
        <begin position="21"/>
        <end position="42"/>
    </location>
</feature>
<dbReference type="RefSeq" id="WP_005991505.1">
    <property type="nucleotide sequence ID" value="NZ_AECZ01000004.1"/>
</dbReference>
<reference evidence="2 3" key="1">
    <citation type="submission" date="2010-08" db="EMBL/GenBank/DDBJ databases">
        <title>The draft genome of Desulfovibrio fructosovorans JJ.</title>
        <authorList>
            <consortium name="US DOE Joint Genome Institute (JGI-PGF)"/>
            <person name="Lucas S."/>
            <person name="Copeland A."/>
            <person name="Lapidus A."/>
            <person name="Cheng J.-F."/>
            <person name="Bruce D."/>
            <person name="Goodwin L."/>
            <person name="Pitluck S."/>
            <person name="Land M.L."/>
            <person name="Hauser L."/>
            <person name="Chang Y.-J."/>
            <person name="Jeffries C."/>
            <person name="Wall J.D."/>
            <person name="Stahl D.A."/>
            <person name="Arkin A.P."/>
            <person name="Dehal P."/>
            <person name="Stolyar S.M."/>
            <person name="Hazen T.C."/>
            <person name="Woyke T.J."/>
        </authorList>
    </citation>
    <scope>NUCLEOTIDE SEQUENCE [LARGE SCALE GENOMIC DNA]</scope>
    <source>
        <strain evidence="2 3">JJ</strain>
    </source>
</reference>
<dbReference type="eggNOG" id="ENOG503172M">
    <property type="taxonomic scope" value="Bacteria"/>
</dbReference>
<keyword evidence="1" id="KW-0812">Transmembrane</keyword>
<dbReference type="AlphaFoldDB" id="E1JTF4"/>
<sequence length="190" mass="20465">MEEKKGNGGRETNGWKRRLGLSLLVYSFVPLCTIEFVAFLPLSAGQAVTFGAVYIGSGELACLAAVALLGKPFIEGVKRRIKGFFLCGRETAPPRHIGKARHYTGIAMLMASFVPYYIVLGLFIFSPPKPSGLRGLLFLLLAGEGLFWAGLLLLGGEFWARLKKLFEWPGREGPGEVAAAALSGPTPPNP</sequence>
<evidence type="ECO:0000313" key="3">
    <source>
        <dbReference type="Proteomes" id="UP000006250"/>
    </source>
</evidence>
<proteinExistence type="predicted"/>
<keyword evidence="1" id="KW-1133">Transmembrane helix</keyword>
<feature type="transmembrane region" description="Helical" evidence="1">
    <location>
        <begin position="48"/>
        <end position="70"/>
    </location>
</feature>
<feature type="transmembrane region" description="Helical" evidence="1">
    <location>
        <begin position="136"/>
        <end position="154"/>
    </location>
</feature>
<comment type="caution">
    <text evidence="2">The sequence shown here is derived from an EMBL/GenBank/DDBJ whole genome shotgun (WGS) entry which is preliminary data.</text>
</comment>
<gene>
    <name evidence="2" type="ORF">DesfrDRAFT_0903</name>
</gene>
<organism evidence="2 3">
    <name type="scientific">Solidesulfovibrio fructosivorans JJ]</name>
    <dbReference type="NCBI Taxonomy" id="596151"/>
    <lineage>
        <taxon>Bacteria</taxon>
        <taxon>Pseudomonadati</taxon>
        <taxon>Thermodesulfobacteriota</taxon>
        <taxon>Desulfovibrionia</taxon>
        <taxon>Desulfovibrionales</taxon>
        <taxon>Desulfovibrionaceae</taxon>
        <taxon>Solidesulfovibrio</taxon>
    </lineage>
</organism>
<evidence type="ECO:0000313" key="2">
    <source>
        <dbReference type="EMBL" id="EFL52414.1"/>
    </source>
</evidence>
<dbReference type="EMBL" id="AECZ01000004">
    <property type="protein sequence ID" value="EFL52414.1"/>
    <property type="molecule type" value="Genomic_DNA"/>
</dbReference>
<protein>
    <recommendedName>
        <fullName evidence="4">Transporter suffix domain-containing protein</fullName>
    </recommendedName>
</protein>
<dbReference type="Proteomes" id="UP000006250">
    <property type="component" value="Unassembled WGS sequence"/>
</dbReference>
<name>E1JTF4_SOLFR</name>
<evidence type="ECO:0000256" key="1">
    <source>
        <dbReference type="SAM" id="Phobius"/>
    </source>
</evidence>
<feature type="transmembrane region" description="Helical" evidence="1">
    <location>
        <begin position="103"/>
        <end position="124"/>
    </location>
</feature>
<accession>E1JTF4</accession>
<keyword evidence="1" id="KW-0472">Membrane</keyword>
<evidence type="ECO:0008006" key="4">
    <source>
        <dbReference type="Google" id="ProtNLM"/>
    </source>
</evidence>